<evidence type="ECO:0000313" key="3">
    <source>
        <dbReference type="Proteomes" id="UP000193870"/>
    </source>
</evidence>
<dbReference type="InterPro" id="IPR009506">
    <property type="entry name" value="YjiS-like"/>
</dbReference>
<feature type="domain" description="YjiS-like" evidence="1">
    <location>
        <begin position="21"/>
        <end position="56"/>
    </location>
</feature>
<sequence length="67" mass="7539">MAALTDIRFDTSIIARTRTAIRTHLARRAEYNRVYNELARMSQRDLDDIGVARGNIDAIAREAAAGY</sequence>
<dbReference type="Proteomes" id="UP000193870">
    <property type="component" value="Unassembled WGS sequence"/>
</dbReference>
<proteinExistence type="predicted"/>
<accession>A0A1Y5SLV0</accession>
<organism evidence="2 3">
    <name type="scientific">Palleronia marisminoris</name>
    <dbReference type="NCBI Taxonomy" id="315423"/>
    <lineage>
        <taxon>Bacteria</taxon>
        <taxon>Pseudomonadati</taxon>
        <taxon>Pseudomonadota</taxon>
        <taxon>Alphaproteobacteria</taxon>
        <taxon>Rhodobacterales</taxon>
        <taxon>Roseobacteraceae</taxon>
        <taxon>Palleronia</taxon>
    </lineage>
</organism>
<dbReference type="EMBL" id="FWFV01000004">
    <property type="protein sequence ID" value="SLN43403.1"/>
    <property type="molecule type" value="Genomic_DNA"/>
</dbReference>
<protein>
    <recommendedName>
        <fullName evidence="1">YjiS-like domain-containing protein</fullName>
    </recommendedName>
</protein>
<reference evidence="2 3" key="1">
    <citation type="submission" date="2017-03" db="EMBL/GenBank/DDBJ databases">
        <authorList>
            <person name="Afonso C.L."/>
            <person name="Miller P.J."/>
            <person name="Scott M.A."/>
            <person name="Spackman E."/>
            <person name="Goraichik I."/>
            <person name="Dimitrov K.M."/>
            <person name="Suarez D.L."/>
            <person name="Swayne D.E."/>
        </authorList>
    </citation>
    <scope>NUCLEOTIDE SEQUENCE [LARGE SCALE GENOMIC DNA]</scope>
    <source>
        <strain evidence="2 3">CECT 7066</strain>
    </source>
</reference>
<name>A0A1Y5SLV0_9RHOB</name>
<dbReference type="Pfam" id="PF06568">
    <property type="entry name" value="YjiS-like"/>
    <property type="match status" value="1"/>
</dbReference>
<dbReference type="RefSeq" id="WP_085853888.1">
    <property type="nucleotide sequence ID" value="NZ_FOPF01000004.1"/>
</dbReference>
<keyword evidence="3" id="KW-1185">Reference proteome</keyword>
<evidence type="ECO:0000259" key="1">
    <source>
        <dbReference type="Pfam" id="PF06568"/>
    </source>
</evidence>
<gene>
    <name evidence="2" type="ORF">PAM7066_01903</name>
</gene>
<evidence type="ECO:0000313" key="2">
    <source>
        <dbReference type="EMBL" id="SLN43403.1"/>
    </source>
</evidence>
<dbReference type="AlphaFoldDB" id="A0A1Y5SLV0"/>
<dbReference type="OrthoDB" id="8116725at2"/>